<sequence>MMFEFSQDLVPVLITISLYMTFAGAHLIQFMAHESSAANRSMTQKQLHSWHSQIGPENMLADQSFDRHAWITRLMGRKEGPEDDADYPSFSKVVITKLRGGFVWRKNLYSLNVRNIAYSY</sequence>
<keyword evidence="3" id="KW-1185">Reference proteome</keyword>
<keyword evidence="1" id="KW-0472">Membrane</keyword>
<gene>
    <name evidence="2" type="ORF">CR194_18630</name>
</gene>
<dbReference type="Proteomes" id="UP000248214">
    <property type="component" value="Unassembled WGS sequence"/>
</dbReference>
<dbReference type="EMBL" id="PDOD01000006">
    <property type="protein sequence ID" value="PYZ91647.1"/>
    <property type="molecule type" value="Genomic_DNA"/>
</dbReference>
<evidence type="ECO:0000256" key="1">
    <source>
        <dbReference type="SAM" id="Phobius"/>
    </source>
</evidence>
<evidence type="ECO:0000313" key="2">
    <source>
        <dbReference type="EMBL" id="PYZ91647.1"/>
    </source>
</evidence>
<protein>
    <submittedName>
        <fullName evidence="2">Uncharacterized protein</fullName>
    </submittedName>
</protein>
<name>A0A323TCS4_9BACI</name>
<reference evidence="2 3" key="1">
    <citation type="submission" date="2017-10" db="EMBL/GenBank/DDBJ databases">
        <title>Bacillus sp. nov., a halophilic bacterium isolated from a Keqin Lake.</title>
        <authorList>
            <person name="Wang H."/>
        </authorList>
    </citation>
    <scope>NUCLEOTIDE SEQUENCE [LARGE SCALE GENOMIC DNA]</scope>
    <source>
        <strain evidence="2 3">KQ-12</strain>
    </source>
</reference>
<comment type="caution">
    <text evidence="2">The sequence shown here is derived from an EMBL/GenBank/DDBJ whole genome shotgun (WGS) entry which is preliminary data.</text>
</comment>
<accession>A0A323TCS4</accession>
<keyword evidence="1" id="KW-1133">Transmembrane helix</keyword>
<dbReference type="AlphaFoldDB" id="A0A323TCS4"/>
<dbReference type="RefSeq" id="WP_110611895.1">
    <property type="nucleotide sequence ID" value="NZ_PDOD01000006.1"/>
</dbReference>
<keyword evidence="1" id="KW-0812">Transmembrane</keyword>
<organism evidence="2 3">
    <name type="scientific">Salipaludibacillus keqinensis</name>
    <dbReference type="NCBI Taxonomy" id="2045207"/>
    <lineage>
        <taxon>Bacteria</taxon>
        <taxon>Bacillati</taxon>
        <taxon>Bacillota</taxon>
        <taxon>Bacilli</taxon>
        <taxon>Bacillales</taxon>
        <taxon>Bacillaceae</taxon>
    </lineage>
</organism>
<feature type="transmembrane region" description="Helical" evidence="1">
    <location>
        <begin position="12"/>
        <end position="32"/>
    </location>
</feature>
<dbReference type="OrthoDB" id="2967280at2"/>
<evidence type="ECO:0000313" key="3">
    <source>
        <dbReference type="Proteomes" id="UP000248214"/>
    </source>
</evidence>
<proteinExistence type="predicted"/>